<evidence type="ECO:0000256" key="1">
    <source>
        <dbReference type="ARBA" id="ARBA00022741"/>
    </source>
</evidence>
<feature type="repeat" description="TPR" evidence="3">
    <location>
        <begin position="661"/>
        <end position="694"/>
    </location>
</feature>
<accession>A0AAD2JGR7</accession>
<evidence type="ECO:0000313" key="6">
    <source>
        <dbReference type="Proteomes" id="UP001295423"/>
    </source>
</evidence>
<dbReference type="EMBL" id="CAKOGP040001758">
    <property type="protein sequence ID" value="CAJ1949077.1"/>
    <property type="molecule type" value="Genomic_DNA"/>
</dbReference>
<name>A0AAD2JGR7_9STRA</name>
<organism evidence="5 6">
    <name type="scientific">Cylindrotheca closterium</name>
    <dbReference type="NCBI Taxonomy" id="2856"/>
    <lineage>
        <taxon>Eukaryota</taxon>
        <taxon>Sar</taxon>
        <taxon>Stramenopiles</taxon>
        <taxon>Ochrophyta</taxon>
        <taxon>Bacillariophyta</taxon>
        <taxon>Bacillariophyceae</taxon>
        <taxon>Bacillariophycidae</taxon>
        <taxon>Bacillariales</taxon>
        <taxon>Bacillariaceae</taxon>
        <taxon>Cylindrotheca</taxon>
    </lineage>
</organism>
<dbReference type="GO" id="GO:0140662">
    <property type="term" value="F:ATP-dependent protein folding chaperone"/>
    <property type="evidence" value="ECO:0007669"/>
    <property type="project" value="InterPro"/>
</dbReference>
<dbReference type="SUPFAM" id="SSF48452">
    <property type="entry name" value="TPR-like"/>
    <property type="match status" value="1"/>
</dbReference>
<dbReference type="Gene3D" id="3.30.30.30">
    <property type="match status" value="1"/>
</dbReference>
<dbReference type="Gene3D" id="1.20.1270.10">
    <property type="match status" value="1"/>
</dbReference>
<evidence type="ECO:0000256" key="3">
    <source>
        <dbReference type="PROSITE-ProRule" id="PRU00339"/>
    </source>
</evidence>
<dbReference type="InterPro" id="IPR011990">
    <property type="entry name" value="TPR-like_helical_dom_sf"/>
</dbReference>
<keyword evidence="1" id="KW-0547">Nucleotide-binding</keyword>
<dbReference type="Pfam" id="PF14559">
    <property type="entry name" value="TPR_19"/>
    <property type="match status" value="1"/>
</dbReference>
<keyword evidence="6" id="KW-1185">Reference proteome</keyword>
<dbReference type="Proteomes" id="UP001295423">
    <property type="component" value="Unassembled WGS sequence"/>
</dbReference>
<feature type="region of interest" description="Disordered" evidence="4">
    <location>
        <begin position="532"/>
        <end position="573"/>
    </location>
</feature>
<feature type="region of interest" description="Disordered" evidence="4">
    <location>
        <begin position="227"/>
        <end position="251"/>
    </location>
</feature>
<dbReference type="PANTHER" id="PTHR45639:SF28">
    <property type="entry name" value="HEAT SHOCK PROTEIN-LIKE PROTEIN"/>
    <property type="match status" value="1"/>
</dbReference>
<evidence type="ECO:0000313" key="5">
    <source>
        <dbReference type="EMBL" id="CAJ1949077.1"/>
    </source>
</evidence>
<dbReference type="PANTHER" id="PTHR45639">
    <property type="entry name" value="HSC70CB, ISOFORM G-RELATED"/>
    <property type="match status" value="1"/>
</dbReference>
<dbReference type="GO" id="GO:0005634">
    <property type="term" value="C:nucleus"/>
    <property type="evidence" value="ECO:0007669"/>
    <property type="project" value="TreeGrafter"/>
</dbReference>
<dbReference type="PROSITE" id="PS50005">
    <property type="entry name" value="TPR"/>
    <property type="match status" value="1"/>
</dbReference>
<gene>
    <name evidence="5" type="ORF">CYCCA115_LOCUS11914</name>
</gene>
<dbReference type="AlphaFoldDB" id="A0AAD2JGR7"/>
<feature type="compositionally biased region" description="Basic and acidic residues" evidence="4">
    <location>
        <begin position="532"/>
        <end position="556"/>
    </location>
</feature>
<dbReference type="InterPro" id="IPR029048">
    <property type="entry name" value="HSP70_C_sf"/>
</dbReference>
<comment type="caution">
    <text evidence="5">The sequence shown here is derived from an EMBL/GenBank/DDBJ whole genome shotgun (WGS) entry which is preliminary data.</text>
</comment>
<proteinExistence type="predicted"/>
<dbReference type="Gene3D" id="1.25.40.10">
    <property type="entry name" value="Tetratricopeptide repeat domain"/>
    <property type="match status" value="1"/>
</dbReference>
<dbReference type="Pfam" id="PF00012">
    <property type="entry name" value="HSP70"/>
    <property type="match status" value="2"/>
</dbReference>
<dbReference type="GO" id="GO:0005524">
    <property type="term" value="F:ATP binding"/>
    <property type="evidence" value="ECO:0007669"/>
    <property type="project" value="UniProtKB-KW"/>
</dbReference>
<keyword evidence="2" id="KW-0067">ATP-binding</keyword>
<sequence>MASEQKKVVVGIDIGSGSTKVVLGSNFGCEIVRNEVGGHTTPTAISFSNKLRQIGQTANLKTKNGVIQINRLLAGEMEEAGKDKFQEFYQFSMDNTSSDDSGVMVSNLDYNGSAETSFGASALLAMLLGKIQSNVQATLKRIAGEATDSSSINVEYAISIGPNMTDACKAEIMDAVYAIGMEHAYLVESSEAYASCYHRKFPEHIVAGKDNAVLIVDMGKTQTSVAVVGSPASTSEEETEEEAKEEKTVDTTPIKPVILSSKRNRALGAGIFDIRLWEHFQSSFPALSSVKKASRAGQRLLDGSQKLKHLLSQLADAAVTVENVGENDSDLKLTGSRQTLSELCQEDASALTELIAGALKEANVTKLFAVEVVGGGCRIPFVKDVIVEAVKDMGITTLSFSFDDTSAALGAALVGEDDTNNANSKQTIADASDQQTQLRTAEQTMATLDQDMQIRADTMNKIEAHVLEMRSAKHSKHGSLLPSTMDAYLDNVENWIFSEEADDASKDDVVAKLEATIKETSEMAKDYLEALQKDKDAKDREMEAEAKKAQAEREGEPEGEEDDHDNRRLPKKRRMEIVMKNKAEANELFGDGNYKFAAARYTKALSHCAKFVDLSPDDVEEVNAVKLSLNLNLALAYTKLQNPDQALRVCNEAIAIDENSPKALYRRASIYYDKKNWDAANKDVKLAIKVAPEDKAIKKLQDKIEAQMKRQKLKEKKMAQKMFG</sequence>
<dbReference type="Gene3D" id="3.90.640.10">
    <property type="entry name" value="Actin, Chain A, domain 4"/>
    <property type="match status" value="1"/>
</dbReference>
<dbReference type="InterPro" id="IPR043129">
    <property type="entry name" value="ATPase_NBD"/>
</dbReference>
<dbReference type="InterPro" id="IPR013126">
    <property type="entry name" value="Hsp_70_fam"/>
</dbReference>
<dbReference type="Gene3D" id="3.30.420.40">
    <property type="match status" value="2"/>
</dbReference>
<keyword evidence="3" id="KW-0802">TPR repeat</keyword>
<protein>
    <submittedName>
        <fullName evidence="5">Uncharacterized protein</fullName>
    </submittedName>
</protein>
<dbReference type="GO" id="GO:0005829">
    <property type="term" value="C:cytosol"/>
    <property type="evidence" value="ECO:0007669"/>
    <property type="project" value="TreeGrafter"/>
</dbReference>
<evidence type="ECO:0000256" key="2">
    <source>
        <dbReference type="ARBA" id="ARBA00022840"/>
    </source>
</evidence>
<dbReference type="PRINTS" id="PR00301">
    <property type="entry name" value="HEATSHOCK70"/>
</dbReference>
<dbReference type="SMART" id="SM00028">
    <property type="entry name" value="TPR"/>
    <property type="match status" value="3"/>
</dbReference>
<dbReference type="SUPFAM" id="SSF53067">
    <property type="entry name" value="Actin-like ATPase domain"/>
    <property type="match status" value="2"/>
</dbReference>
<reference evidence="5" key="1">
    <citation type="submission" date="2023-08" db="EMBL/GenBank/DDBJ databases">
        <authorList>
            <person name="Audoor S."/>
            <person name="Bilcke G."/>
        </authorList>
    </citation>
    <scope>NUCLEOTIDE SEQUENCE</scope>
</reference>
<dbReference type="InterPro" id="IPR019734">
    <property type="entry name" value="TPR_rpt"/>
</dbReference>
<evidence type="ECO:0000256" key="4">
    <source>
        <dbReference type="SAM" id="MobiDB-lite"/>
    </source>
</evidence>